<keyword evidence="1" id="KW-0540">Nuclease</keyword>
<comment type="caution">
    <text evidence="1">The sequence shown here is derived from an EMBL/GenBank/DDBJ whole genome shotgun (WGS) entry which is preliminary data.</text>
</comment>
<keyword evidence="2" id="KW-1185">Reference proteome</keyword>
<name>A0ACC5VWJ7_9GAMM</name>
<sequence>MRKHQYQRKNEPNGAKYHFFELANGVRVVKTVGNEEFEHTFSKGDFVQGRTLKNFYFDRAIEKGHAVYVTSEEYYSSNAQSLAAQIDFIHKNGTEAKSRLELDLNEIASNPKIGVTEKESLIKSRLGQGIFRQQLLNMWGGCSVTGCEVKELLVASHIVPWCISEANRLNPYNGLLLLAHLDKAFESGLISFNSSGVIMISPKLKNHQSIGICSEMRIKLKPEHEEFLEYHRTNVYQNT</sequence>
<evidence type="ECO:0000313" key="1">
    <source>
        <dbReference type="EMBL" id="MBZ5488447.1"/>
    </source>
</evidence>
<accession>A0ACC5VWJ7</accession>
<evidence type="ECO:0000313" key="2">
    <source>
        <dbReference type="Proteomes" id="UP001319846"/>
    </source>
</evidence>
<organism evidence="1 2">
    <name type="scientific">Vreelandella aquamarina</name>
    <dbReference type="NCBI Taxonomy" id="77097"/>
    <lineage>
        <taxon>Bacteria</taxon>
        <taxon>Pseudomonadati</taxon>
        <taxon>Pseudomonadota</taxon>
        <taxon>Gammaproteobacteria</taxon>
        <taxon>Oceanospirillales</taxon>
        <taxon>Halomonadaceae</taxon>
        <taxon>Vreelandella</taxon>
    </lineage>
</organism>
<reference evidence="1" key="1">
    <citation type="submission" date="2020-06" db="EMBL/GenBank/DDBJ databases">
        <title>Whole Genome Sequence of Halomonas aquamarina MB598.</title>
        <authorList>
            <person name="Pervaiz M."/>
            <person name="Fariq A."/>
            <person name="Yasmin A."/>
            <person name="Welch M."/>
        </authorList>
    </citation>
    <scope>NUCLEOTIDE SEQUENCE</scope>
    <source>
        <strain evidence="1">MB598</strain>
    </source>
</reference>
<gene>
    <name evidence="1" type="ORF">HW452_13025</name>
</gene>
<proteinExistence type="predicted"/>
<keyword evidence="1" id="KW-0378">Hydrolase</keyword>
<protein>
    <submittedName>
        <fullName evidence="1">HNH endonuclease</fullName>
    </submittedName>
</protein>
<keyword evidence="1" id="KW-0255">Endonuclease</keyword>
<dbReference type="EMBL" id="JABYQT010000008">
    <property type="protein sequence ID" value="MBZ5488447.1"/>
    <property type="molecule type" value="Genomic_DNA"/>
</dbReference>
<dbReference type="Proteomes" id="UP001319846">
    <property type="component" value="Unassembled WGS sequence"/>
</dbReference>